<keyword evidence="3" id="KW-1185">Reference proteome</keyword>
<protein>
    <recommendedName>
        <fullName evidence="4">DUF4174 domain-containing protein</fullName>
    </recommendedName>
</protein>
<organism evidence="2 3">
    <name type="scientific">Mesonia mobilis</name>
    <dbReference type="NCBI Taxonomy" id="369791"/>
    <lineage>
        <taxon>Bacteria</taxon>
        <taxon>Pseudomonadati</taxon>
        <taxon>Bacteroidota</taxon>
        <taxon>Flavobacteriia</taxon>
        <taxon>Flavobacteriales</taxon>
        <taxon>Flavobacteriaceae</taxon>
        <taxon>Mesonia</taxon>
    </lineage>
</organism>
<dbReference type="GeneID" id="94370035"/>
<gene>
    <name evidence="2" type="ORF">GCM10008088_23690</name>
</gene>
<feature type="chain" id="PRO_5047324177" description="DUF4174 domain-containing protein" evidence="1">
    <location>
        <begin position="19"/>
        <end position="136"/>
    </location>
</feature>
<name>A0ABQ3BYG0_9FLAO</name>
<accession>A0ABQ3BYG0</accession>
<comment type="caution">
    <text evidence="2">The sequence shown here is derived from an EMBL/GenBank/DDBJ whole genome shotgun (WGS) entry which is preliminary data.</text>
</comment>
<keyword evidence="1" id="KW-0732">Signal</keyword>
<feature type="signal peptide" evidence="1">
    <location>
        <begin position="1"/>
        <end position="18"/>
    </location>
</feature>
<reference evidence="3" key="1">
    <citation type="journal article" date="2019" name="Int. J. Syst. Evol. Microbiol.">
        <title>The Global Catalogue of Microorganisms (GCM) 10K type strain sequencing project: providing services to taxonomists for standard genome sequencing and annotation.</title>
        <authorList>
            <consortium name="The Broad Institute Genomics Platform"/>
            <consortium name="The Broad Institute Genome Sequencing Center for Infectious Disease"/>
            <person name="Wu L."/>
            <person name="Ma J."/>
        </authorList>
    </citation>
    <scope>NUCLEOTIDE SEQUENCE [LARGE SCALE GENOMIC DNA]</scope>
    <source>
        <strain evidence="3">KCTC 12708</strain>
    </source>
</reference>
<dbReference type="EMBL" id="BMWY01000007">
    <property type="protein sequence ID" value="GGZ61500.1"/>
    <property type="molecule type" value="Genomic_DNA"/>
</dbReference>
<dbReference type="Proteomes" id="UP000615593">
    <property type="component" value="Unassembled WGS sequence"/>
</dbReference>
<evidence type="ECO:0000256" key="1">
    <source>
        <dbReference type="SAM" id="SignalP"/>
    </source>
</evidence>
<evidence type="ECO:0008006" key="4">
    <source>
        <dbReference type="Google" id="ProtNLM"/>
    </source>
</evidence>
<evidence type="ECO:0000313" key="2">
    <source>
        <dbReference type="EMBL" id="GGZ61500.1"/>
    </source>
</evidence>
<dbReference type="RefSeq" id="WP_027886337.1">
    <property type="nucleotide sequence ID" value="NZ_BMWY01000007.1"/>
</dbReference>
<sequence length="136" mass="15738">MKNLVLILTIAFSSLLTAQEALQPVPLQETEKIVNSGYVVVVTTDPNLAKTQEQYDIFENGRKYFAERNIQPYLVTPQSVQSFFKEKTERFMKFGDYQKLQQADSDFVVIILDKDFNRKYISETPITPMQISEVMD</sequence>
<proteinExistence type="predicted"/>
<evidence type="ECO:0000313" key="3">
    <source>
        <dbReference type="Proteomes" id="UP000615593"/>
    </source>
</evidence>